<keyword evidence="3 8" id="KW-0812">Transmembrane</keyword>
<evidence type="ECO:0000256" key="8">
    <source>
        <dbReference type="SAM" id="Phobius"/>
    </source>
</evidence>
<gene>
    <name evidence="10" type="ORF">SCAR479_07929</name>
</gene>
<dbReference type="CDD" id="cd18580">
    <property type="entry name" value="ABC_6TM_ABCC_D2"/>
    <property type="match status" value="1"/>
</dbReference>
<keyword evidence="5" id="KW-0067">ATP-binding</keyword>
<accession>A0ABR2XN74</accession>
<dbReference type="EMBL" id="JARVKM010000035">
    <property type="protein sequence ID" value="KAK9775253.1"/>
    <property type="molecule type" value="Genomic_DNA"/>
</dbReference>
<keyword evidence="4" id="KW-0547">Nucleotide-binding</keyword>
<keyword evidence="2" id="KW-0813">Transport</keyword>
<dbReference type="InterPro" id="IPR044726">
    <property type="entry name" value="ABCC_6TM_D2"/>
</dbReference>
<keyword evidence="10" id="KW-0378">Hydrolase</keyword>
<protein>
    <submittedName>
        <fullName evidence="10">P-loop containing nucleoside triphosphate hydrolase protein</fullName>
    </submittedName>
</protein>
<evidence type="ECO:0000256" key="4">
    <source>
        <dbReference type="ARBA" id="ARBA00022741"/>
    </source>
</evidence>
<keyword evidence="11" id="KW-1185">Reference proteome</keyword>
<dbReference type="GO" id="GO:0016787">
    <property type="term" value="F:hydrolase activity"/>
    <property type="evidence" value="ECO:0007669"/>
    <property type="project" value="UniProtKB-KW"/>
</dbReference>
<dbReference type="InterPro" id="IPR050173">
    <property type="entry name" value="ABC_transporter_C-like"/>
</dbReference>
<evidence type="ECO:0000256" key="2">
    <source>
        <dbReference type="ARBA" id="ARBA00022448"/>
    </source>
</evidence>
<evidence type="ECO:0000256" key="1">
    <source>
        <dbReference type="ARBA" id="ARBA00004141"/>
    </source>
</evidence>
<feature type="domain" description="ABC transmembrane type-1" evidence="9">
    <location>
        <begin position="1"/>
        <end position="176"/>
    </location>
</feature>
<dbReference type="Gene3D" id="1.20.1560.10">
    <property type="entry name" value="ABC transporter type 1, transmembrane domain"/>
    <property type="match status" value="1"/>
</dbReference>
<evidence type="ECO:0000256" key="6">
    <source>
        <dbReference type="ARBA" id="ARBA00022989"/>
    </source>
</evidence>
<feature type="transmembrane region" description="Helical" evidence="8">
    <location>
        <begin position="118"/>
        <end position="139"/>
    </location>
</feature>
<dbReference type="PANTHER" id="PTHR24223:SF269">
    <property type="entry name" value="ABC MULTIDRUG TRANSPORTER (EUROFUNG)-RELATED"/>
    <property type="match status" value="1"/>
</dbReference>
<dbReference type="InterPro" id="IPR011527">
    <property type="entry name" value="ABC1_TM_dom"/>
</dbReference>
<reference evidence="10 11" key="1">
    <citation type="submission" date="2024-02" db="EMBL/GenBank/DDBJ databases">
        <title>First draft genome assembly of two strains of Seiridium cardinale.</title>
        <authorList>
            <person name="Emiliani G."/>
            <person name="Scali E."/>
        </authorList>
    </citation>
    <scope>NUCLEOTIDE SEQUENCE [LARGE SCALE GENOMIC DNA]</scope>
    <source>
        <strain evidence="10 11">BM-138-000479</strain>
    </source>
</reference>
<evidence type="ECO:0000313" key="11">
    <source>
        <dbReference type="Proteomes" id="UP001465668"/>
    </source>
</evidence>
<comment type="caution">
    <text evidence="10">The sequence shown here is derived from an EMBL/GenBank/DDBJ whole genome shotgun (WGS) entry which is preliminary data.</text>
</comment>
<feature type="transmembrane region" description="Helical" evidence="8">
    <location>
        <begin position="20"/>
        <end position="49"/>
    </location>
</feature>
<sequence length="242" mass="27459">MSVLDTELPYASSDFFYGMSLIVVSAILMYVFSGYFAAVIPPIVFCWVFQTFYLKTSRQIRLLDLEAKSPLLTQFLDLLQVLSSVRAFDWGARFMDKYLEFLDVSQRPYYLMFCIQQWLALVLDLMVAVFAVILMILAVELGSQFSPTFVALALLNVTSFSQSMAEFIKYCTQLETSIGAISRVEKLYKESKNENLPAEISPVPEHWTSYGHVSIEKLTASYDSDGELVLHNVTIDIAPARE</sequence>
<organism evidence="10 11">
    <name type="scientific">Seiridium cardinale</name>
    <dbReference type="NCBI Taxonomy" id="138064"/>
    <lineage>
        <taxon>Eukaryota</taxon>
        <taxon>Fungi</taxon>
        <taxon>Dikarya</taxon>
        <taxon>Ascomycota</taxon>
        <taxon>Pezizomycotina</taxon>
        <taxon>Sordariomycetes</taxon>
        <taxon>Xylariomycetidae</taxon>
        <taxon>Amphisphaeriales</taxon>
        <taxon>Sporocadaceae</taxon>
        <taxon>Seiridium</taxon>
    </lineage>
</organism>
<dbReference type="Pfam" id="PF00664">
    <property type="entry name" value="ABC_membrane"/>
    <property type="match status" value="1"/>
</dbReference>
<evidence type="ECO:0000259" key="9">
    <source>
        <dbReference type="PROSITE" id="PS50929"/>
    </source>
</evidence>
<dbReference type="PANTHER" id="PTHR24223">
    <property type="entry name" value="ATP-BINDING CASSETTE SUB-FAMILY C"/>
    <property type="match status" value="1"/>
</dbReference>
<evidence type="ECO:0000313" key="10">
    <source>
        <dbReference type="EMBL" id="KAK9775253.1"/>
    </source>
</evidence>
<proteinExistence type="predicted"/>
<dbReference type="PROSITE" id="PS50929">
    <property type="entry name" value="ABC_TM1F"/>
    <property type="match status" value="1"/>
</dbReference>
<evidence type="ECO:0000256" key="3">
    <source>
        <dbReference type="ARBA" id="ARBA00022692"/>
    </source>
</evidence>
<dbReference type="Proteomes" id="UP001465668">
    <property type="component" value="Unassembled WGS sequence"/>
</dbReference>
<keyword evidence="6 8" id="KW-1133">Transmembrane helix</keyword>
<dbReference type="SUPFAM" id="SSF90123">
    <property type="entry name" value="ABC transporter transmembrane region"/>
    <property type="match status" value="1"/>
</dbReference>
<comment type="subcellular location">
    <subcellularLocation>
        <location evidence="1">Membrane</location>
        <topology evidence="1">Multi-pass membrane protein</topology>
    </subcellularLocation>
</comment>
<keyword evidence="7 8" id="KW-0472">Membrane</keyword>
<evidence type="ECO:0000256" key="7">
    <source>
        <dbReference type="ARBA" id="ARBA00023136"/>
    </source>
</evidence>
<evidence type="ECO:0000256" key="5">
    <source>
        <dbReference type="ARBA" id="ARBA00022840"/>
    </source>
</evidence>
<name>A0ABR2XN74_9PEZI</name>
<dbReference type="InterPro" id="IPR036640">
    <property type="entry name" value="ABC1_TM_sf"/>
</dbReference>